<dbReference type="InterPro" id="IPR006566">
    <property type="entry name" value="FBD"/>
</dbReference>
<dbReference type="EMBL" id="JAGKQM010000017">
    <property type="protein sequence ID" value="KAH0868641.1"/>
    <property type="molecule type" value="Genomic_DNA"/>
</dbReference>
<name>A0ABQ7YK88_BRANA</name>
<dbReference type="PANTHER" id="PTHR31900">
    <property type="entry name" value="F-BOX/RNI SUPERFAMILY PROTEIN-RELATED"/>
    <property type="match status" value="1"/>
</dbReference>
<organism evidence="2 3">
    <name type="scientific">Brassica napus</name>
    <name type="common">Rape</name>
    <dbReference type="NCBI Taxonomy" id="3708"/>
    <lineage>
        <taxon>Eukaryota</taxon>
        <taxon>Viridiplantae</taxon>
        <taxon>Streptophyta</taxon>
        <taxon>Embryophyta</taxon>
        <taxon>Tracheophyta</taxon>
        <taxon>Spermatophyta</taxon>
        <taxon>Magnoliopsida</taxon>
        <taxon>eudicotyledons</taxon>
        <taxon>Gunneridae</taxon>
        <taxon>Pentapetalae</taxon>
        <taxon>rosids</taxon>
        <taxon>malvids</taxon>
        <taxon>Brassicales</taxon>
        <taxon>Brassicaceae</taxon>
        <taxon>Brassiceae</taxon>
        <taxon>Brassica</taxon>
    </lineage>
</organism>
<proteinExistence type="predicted"/>
<dbReference type="InterPro" id="IPR053781">
    <property type="entry name" value="F-box_AtFBL13-like"/>
</dbReference>
<gene>
    <name evidence="2" type="ORF">HID58_075663</name>
</gene>
<dbReference type="Pfam" id="PF08387">
    <property type="entry name" value="FBD"/>
    <property type="match status" value="1"/>
</dbReference>
<evidence type="ECO:0000313" key="2">
    <source>
        <dbReference type="EMBL" id="KAH0868641.1"/>
    </source>
</evidence>
<dbReference type="InterPro" id="IPR050232">
    <property type="entry name" value="FBL13/AtMIF1-like"/>
</dbReference>
<sequence length="248" mass="29531">MEQQQCLGNENEDRISELPEVLLVHILSSLRTKELIATSVLSKRWRYLWKMVPNLNFDCTTYGPVDIGILVGIGFSHHVRKLALYHLREDLEEAFRFPSVLCSYNNTLHTLKLMYDVHLEFPSRVCLNALRELYLYDLVSLELHVNELNVGNLWLMLDSSPKLQKLKLISLFCDYFPVEWEWNQTKRVPECLLFHLETFMWTEYEWEREDEKQVGHIHPPERWTVEESNFSCWKSWKRASTSCHLVLE</sequence>
<reference evidence="2 3" key="1">
    <citation type="submission" date="2021-05" db="EMBL/GenBank/DDBJ databases">
        <title>Genome Assembly of Synthetic Allotetraploid Brassica napus Reveals Homoeologous Exchanges between Subgenomes.</title>
        <authorList>
            <person name="Davis J.T."/>
        </authorList>
    </citation>
    <scope>NUCLEOTIDE SEQUENCE [LARGE SCALE GENOMIC DNA]</scope>
    <source>
        <strain evidence="3">cv. Da-Ae</strain>
        <tissue evidence="2">Seedling</tissue>
    </source>
</reference>
<feature type="domain" description="F-box" evidence="1">
    <location>
        <begin position="12"/>
        <end position="48"/>
    </location>
</feature>
<dbReference type="CDD" id="cd22160">
    <property type="entry name" value="F-box_AtFBL13-like"/>
    <property type="match status" value="1"/>
</dbReference>
<evidence type="ECO:0000259" key="1">
    <source>
        <dbReference type="PROSITE" id="PS50181"/>
    </source>
</evidence>
<comment type="caution">
    <text evidence="2">The sequence shown here is derived from an EMBL/GenBank/DDBJ whole genome shotgun (WGS) entry which is preliminary data.</text>
</comment>
<evidence type="ECO:0000313" key="3">
    <source>
        <dbReference type="Proteomes" id="UP000824890"/>
    </source>
</evidence>
<dbReference type="PANTHER" id="PTHR31900:SF30">
    <property type="entry name" value="SUPERFAMILY PROTEIN, PUTATIVE-RELATED"/>
    <property type="match status" value="1"/>
</dbReference>
<keyword evidence="3" id="KW-1185">Reference proteome</keyword>
<dbReference type="PROSITE" id="PS50181">
    <property type="entry name" value="FBOX"/>
    <property type="match status" value="1"/>
</dbReference>
<dbReference type="InterPro" id="IPR036047">
    <property type="entry name" value="F-box-like_dom_sf"/>
</dbReference>
<dbReference type="Gene3D" id="1.20.1280.50">
    <property type="match status" value="1"/>
</dbReference>
<accession>A0ABQ7YK88</accession>
<dbReference type="Pfam" id="PF00646">
    <property type="entry name" value="F-box"/>
    <property type="match status" value="1"/>
</dbReference>
<dbReference type="InterPro" id="IPR001810">
    <property type="entry name" value="F-box_dom"/>
</dbReference>
<dbReference type="SMART" id="SM00256">
    <property type="entry name" value="FBOX"/>
    <property type="match status" value="1"/>
</dbReference>
<dbReference type="Proteomes" id="UP000824890">
    <property type="component" value="Unassembled WGS sequence"/>
</dbReference>
<dbReference type="SUPFAM" id="SSF81383">
    <property type="entry name" value="F-box domain"/>
    <property type="match status" value="1"/>
</dbReference>
<protein>
    <recommendedName>
        <fullName evidence="1">F-box domain-containing protein</fullName>
    </recommendedName>
</protein>